<comment type="caution">
    <text evidence="2">The sequence shown here is derived from an EMBL/GenBank/DDBJ whole genome shotgun (WGS) entry which is preliminary data.</text>
</comment>
<name>A0A4U8UUU1_STECR</name>
<protein>
    <submittedName>
        <fullName evidence="2">Uncharacterized protein</fullName>
    </submittedName>
</protein>
<keyword evidence="3" id="KW-1185">Reference proteome</keyword>
<reference evidence="2 3" key="2">
    <citation type="journal article" date="2019" name="G3 (Bethesda)">
        <title>Hybrid Assembly of the Genome of the Entomopathogenic Nematode Steinernema carpocapsae Identifies the X-Chromosome.</title>
        <authorList>
            <person name="Serra L."/>
            <person name="Macchietto M."/>
            <person name="Macias-Munoz A."/>
            <person name="McGill C.J."/>
            <person name="Rodriguez I.M."/>
            <person name="Rodriguez B."/>
            <person name="Murad R."/>
            <person name="Mortazavi A."/>
        </authorList>
    </citation>
    <scope>NUCLEOTIDE SEQUENCE [LARGE SCALE GENOMIC DNA]</scope>
    <source>
        <strain evidence="2 3">ALL</strain>
    </source>
</reference>
<gene>
    <name evidence="2" type="ORF">L596_004131</name>
</gene>
<dbReference type="EMBL" id="AZBU02000001">
    <property type="protein sequence ID" value="TMS37132.1"/>
    <property type="molecule type" value="Genomic_DNA"/>
</dbReference>
<feature type="region of interest" description="Disordered" evidence="1">
    <location>
        <begin position="1"/>
        <end position="32"/>
    </location>
</feature>
<organism evidence="2 3">
    <name type="scientific">Steinernema carpocapsae</name>
    <name type="common">Entomopathogenic nematode</name>
    <dbReference type="NCBI Taxonomy" id="34508"/>
    <lineage>
        <taxon>Eukaryota</taxon>
        <taxon>Metazoa</taxon>
        <taxon>Ecdysozoa</taxon>
        <taxon>Nematoda</taxon>
        <taxon>Chromadorea</taxon>
        <taxon>Rhabditida</taxon>
        <taxon>Tylenchina</taxon>
        <taxon>Panagrolaimomorpha</taxon>
        <taxon>Strongyloidoidea</taxon>
        <taxon>Steinernematidae</taxon>
        <taxon>Steinernema</taxon>
    </lineage>
</organism>
<proteinExistence type="predicted"/>
<sequence>MPRSSTRQATFPLFSRSIPQRRPARPANPVRDSPYSFEIPASRLNQLSPPVRRNNGFSEQLISDPSFHFIFSPPVSWTYCEPSCGTGDQGIDQESAYDNAVVDVREAINAAFADLGFGPIGEHNIHFDYVPANMLLRDFNSQFFDENGAQFLTVGKTVRQETHRNDFSAFTVAHNATLRIRDSYTFSMSFWEKVGILFRKHLLPKGVEVNRGPSLNRAAVEKTTFNRRMNFYVAPVLVPPASPPRARTAPFEERREPIAESSAEEIEELLTNETETFSTALNTSLCNDC</sequence>
<evidence type="ECO:0000256" key="1">
    <source>
        <dbReference type="SAM" id="MobiDB-lite"/>
    </source>
</evidence>
<evidence type="ECO:0000313" key="3">
    <source>
        <dbReference type="Proteomes" id="UP000298663"/>
    </source>
</evidence>
<dbReference type="OrthoDB" id="5837914at2759"/>
<reference evidence="2 3" key="1">
    <citation type="journal article" date="2015" name="Genome Biol.">
        <title>Comparative genomics of Steinernema reveals deeply conserved gene regulatory networks.</title>
        <authorList>
            <person name="Dillman A.R."/>
            <person name="Macchietto M."/>
            <person name="Porter C.F."/>
            <person name="Rogers A."/>
            <person name="Williams B."/>
            <person name="Antoshechkin I."/>
            <person name="Lee M.M."/>
            <person name="Goodwin Z."/>
            <person name="Lu X."/>
            <person name="Lewis E.E."/>
            <person name="Goodrich-Blair H."/>
            <person name="Stock S.P."/>
            <person name="Adams B.J."/>
            <person name="Sternberg P.W."/>
            <person name="Mortazavi A."/>
        </authorList>
    </citation>
    <scope>NUCLEOTIDE SEQUENCE [LARGE SCALE GENOMIC DNA]</scope>
    <source>
        <strain evidence="2 3">ALL</strain>
    </source>
</reference>
<accession>A0A4U8UUU1</accession>
<dbReference type="AlphaFoldDB" id="A0A4U8UUU1"/>
<dbReference type="Proteomes" id="UP000298663">
    <property type="component" value="Unassembled WGS sequence"/>
</dbReference>
<evidence type="ECO:0000313" key="2">
    <source>
        <dbReference type="EMBL" id="TMS37132.1"/>
    </source>
</evidence>